<accession>A0A8E2F0A6</accession>
<evidence type="ECO:0000256" key="1">
    <source>
        <dbReference type="SAM" id="MobiDB-lite"/>
    </source>
</evidence>
<feature type="region of interest" description="Disordered" evidence="1">
    <location>
        <begin position="9"/>
        <end position="29"/>
    </location>
</feature>
<dbReference type="Proteomes" id="UP000250140">
    <property type="component" value="Unassembled WGS sequence"/>
</dbReference>
<feature type="transmembrane region" description="Helical" evidence="2">
    <location>
        <begin position="62"/>
        <end position="84"/>
    </location>
</feature>
<keyword evidence="4" id="KW-1185">Reference proteome</keyword>
<name>A0A8E2F0A6_9PEZI</name>
<keyword evidence="2" id="KW-1133">Transmembrane helix</keyword>
<keyword evidence="2" id="KW-0812">Transmembrane</keyword>
<organism evidence="3 4">
    <name type="scientific">Glonium stellatum</name>
    <dbReference type="NCBI Taxonomy" id="574774"/>
    <lineage>
        <taxon>Eukaryota</taxon>
        <taxon>Fungi</taxon>
        <taxon>Dikarya</taxon>
        <taxon>Ascomycota</taxon>
        <taxon>Pezizomycotina</taxon>
        <taxon>Dothideomycetes</taxon>
        <taxon>Pleosporomycetidae</taxon>
        <taxon>Gloniales</taxon>
        <taxon>Gloniaceae</taxon>
        <taxon>Glonium</taxon>
    </lineage>
</organism>
<evidence type="ECO:0000256" key="2">
    <source>
        <dbReference type="SAM" id="Phobius"/>
    </source>
</evidence>
<proteinExistence type="predicted"/>
<evidence type="ECO:0000313" key="4">
    <source>
        <dbReference type="Proteomes" id="UP000250140"/>
    </source>
</evidence>
<evidence type="ECO:0000313" key="3">
    <source>
        <dbReference type="EMBL" id="OCL08212.1"/>
    </source>
</evidence>
<keyword evidence="2" id="KW-0472">Membrane</keyword>
<sequence length="89" mass="9451">MALMMVMVGAEPSKKRNDGGNSNLSRIRKSRNIRKSRYCFKLGEQSGREVGAGGTLATLTMLAVEVLVGMLAEMVAAPVVVLAAKRSLG</sequence>
<gene>
    <name evidence="3" type="ORF">AOQ84DRAFT_354604</name>
</gene>
<protein>
    <submittedName>
        <fullName evidence="3">Uncharacterized protein</fullName>
    </submittedName>
</protein>
<dbReference type="AlphaFoldDB" id="A0A8E2F0A6"/>
<dbReference type="EMBL" id="KV749696">
    <property type="protein sequence ID" value="OCL08212.1"/>
    <property type="molecule type" value="Genomic_DNA"/>
</dbReference>
<reference evidence="3 4" key="1">
    <citation type="journal article" date="2016" name="Nat. Commun.">
        <title>Ectomycorrhizal ecology is imprinted in the genome of the dominant symbiotic fungus Cenococcum geophilum.</title>
        <authorList>
            <consortium name="DOE Joint Genome Institute"/>
            <person name="Peter M."/>
            <person name="Kohler A."/>
            <person name="Ohm R.A."/>
            <person name="Kuo A."/>
            <person name="Krutzmann J."/>
            <person name="Morin E."/>
            <person name="Arend M."/>
            <person name="Barry K.W."/>
            <person name="Binder M."/>
            <person name="Choi C."/>
            <person name="Clum A."/>
            <person name="Copeland A."/>
            <person name="Grisel N."/>
            <person name="Haridas S."/>
            <person name="Kipfer T."/>
            <person name="LaButti K."/>
            <person name="Lindquist E."/>
            <person name="Lipzen A."/>
            <person name="Maire R."/>
            <person name="Meier B."/>
            <person name="Mihaltcheva S."/>
            <person name="Molinier V."/>
            <person name="Murat C."/>
            <person name="Poggeler S."/>
            <person name="Quandt C.A."/>
            <person name="Sperisen C."/>
            <person name="Tritt A."/>
            <person name="Tisserant E."/>
            <person name="Crous P.W."/>
            <person name="Henrissat B."/>
            <person name="Nehls U."/>
            <person name="Egli S."/>
            <person name="Spatafora J.W."/>
            <person name="Grigoriev I.V."/>
            <person name="Martin F.M."/>
        </authorList>
    </citation>
    <scope>NUCLEOTIDE SEQUENCE [LARGE SCALE GENOMIC DNA]</scope>
    <source>
        <strain evidence="3 4">CBS 207.34</strain>
    </source>
</reference>